<evidence type="ECO:0000313" key="2">
    <source>
        <dbReference type="Proteomes" id="UP000789405"/>
    </source>
</evidence>
<organism evidence="1 2">
    <name type="scientific">Dentiscutata erythropus</name>
    <dbReference type="NCBI Taxonomy" id="1348616"/>
    <lineage>
        <taxon>Eukaryota</taxon>
        <taxon>Fungi</taxon>
        <taxon>Fungi incertae sedis</taxon>
        <taxon>Mucoromycota</taxon>
        <taxon>Glomeromycotina</taxon>
        <taxon>Glomeromycetes</taxon>
        <taxon>Diversisporales</taxon>
        <taxon>Gigasporaceae</taxon>
        <taxon>Dentiscutata</taxon>
    </lineage>
</organism>
<feature type="non-terminal residue" evidence="1">
    <location>
        <position position="168"/>
    </location>
</feature>
<protein>
    <submittedName>
        <fullName evidence="1">25738_t:CDS:1</fullName>
    </submittedName>
</protein>
<evidence type="ECO:0000313" key="1">
    <source>
        <dbReference type="EMBL" id="CAG8810226.1"/>
    </source>
</evidence>
<dbReference type="OrthoDB" id="2477600at2759"/>
<reference evidence="1" key="1">
    <citation type="submission" date="2021-06" db="EMBL/GenBank/DDBJ databases">
        <authorList>
            <person name="Kallberg Y."/>
            <person name="Tangrot J."/>
            <person name="Rosling A."/>
        </authorList>
    </citation>
    <scope>NUCLEOTIDE SEQUENCE</scope>
    <source>
        <strain evidence="1">MA453B</strain>
    </source>
</reference>
<comment type="caution">
    <text evidence="1">The sequence shown here is derived from an EMBL/GenBank/DDBJ whole genome shotgun (WGS) entry which is preliminary data.</text>
</comment>
<keyword evidence="2" id="KW-1185">Reference proteome</keyword>
<sequence>ILDDSFNTFPKEDIDLQDLNIDTSIFFINHKYQATFKLPIPTSTLHELANQAEKTFCHNNSIPTSTSRHNTFFYKYFIAYQNIAAQNHNINKLSKDQAIDLVTQNLIETDFLARIITYFDIIKDQQPSSSQTSNYYINKAYKQAENIIVTKFNLNFIVPSNIDDSLFL</sequence>
<proteinExistence type="predicted"/>
<dbReference type="EMBL" id="CAJVPY010046071">
    <property type="protein sequence ID" value="CAG8810226.1"/>
    <property type="molecule type" value="Genomic_DNA"/>
</dbReference>
<feature type="non-terminal residue" evidence="1">
    <location>
        <position position="1"/>
    </location>
</feature>
<dbReference type="AlphaFoldDB" id="A0A9N9PC17"/>
<gene>
    <name evidence="1" type="ORF">DERYTH_LOCUS25254</name>
</gene>
<name>A0A9N9PC17_9GLOM</name>
<accession>A0A9N9PC17</accession>
<dbReference type="Proteomes" id="UP000789405">
    <property type="component" value="Unassembled WGS sequence"/>
</dbReference>